<comment type="pathway">
    <text evidence="2 7">Isoprenoid biosynthesis; isopentenyl diphosphate biosynthesis via DXP pathway; isopentenyl diphosphate from 1-deoxy-D-xylulose 5-phosphate: step 2/6.</text>
</comment>
<dbReference type="UniPathway" id="UPA00056">
    <property type="reaction ID" value="UER00093"/>
</dbReference>
<organism evidence="8 9">
    <name type="scientific">Anaerocolumna cellulosilytica</name>
    <dbReference type="NCBI Taxonomy" id="433286"/>
    <lineage>
        <taxon>Bacteria</taxon>
        <taxon>Bacillati</taxon>
        <taxon>Bacillota</taxon>
        <taxon>Clostridia</taxon>
        <taxon>Lachnospirales</taxon>
        <taxon>Lachnospiraceae</taxon>
        <taxon>Anaerocolumna</taxon>
    </lineage>
</organism>
<evidence type="ECO:0000256" key="4">
    <source>
        <dbReference type="ARBA" id="ARBA00022679"/>
    </source>
</evidence>
<name>A0A6S6R3D1_9FIRM</name>
<keyword evidence="9" id="KW-1185">Reference proteome</keyword>
<dbReference type="InterPro" id="IPR001228">
    <property type="entry name" value="IspD"/>
</dbReference>
<gene>
    <name evidence="7 8" type="primary">ispD</name>
    <name evidence="8" type="ORF">acsn021_41650</name>
</gene>
<dbReference type="KEGG" id="acel:acsn021_41650"/>
<evidence type="ECO:0000256" key="5">
    <source>
        <dbReference type="ARBA" id="ARBA00022695"/>
    </source>
</evidence>
<protein>
    <recommendedName>
        <fullName evidence="7">2-C-methyl-D-erythritol 4-phosphate cytidylyltransferase</fullName>
        <ecNumber evidence="7">2.7.7.60</ecNumber>
    </recommendedName>
    <alternativeName>
        <fullName evidence="7">4-diphosphocytidyl-2C-methyl-D-erythritol synthase</fullName>
    </alternativeName>
    <alternativeName>
        <fullName evidence="7">MEP cytidylyltransferase</fullName>
        <shortName evidence="7">MCT</shortName>
    </alternativeName>
</protein>
<dbReference type="PANTHER" id="PTHR32125:SF4">
    <property type="entry name" value="2-C-METHYL-D-ERYTHRITOL 4-PHOSPHATE CYTIDYLYLTRANSFERASE, CHLOROPLASTIC"/>
    <property type="match status" value="1"/>
</dbReference>
<evidence type="ECO:0000256" key="2">
    <source>
        <dbReference type="ARBA" id="ARBA00004787"/>
    </source>
</evidence>
<comment type="catalytic activity">
    <reaction evidence="1 7">
        <text>2-C-methyl-D-erythritol 4-phosphate + CTP + H(+) = 4-CDP-2-C-methyl-D-erythritol + diphosphate</text>
        <dbReference type="Rhea" id="RHEA:13429"/>
        <dbReference type="ChEBI" id="CHEBI:15378"/>
        <dbReference type="ChEBI" id="CHEBI:33019"/>
        <dbReference type="ChEBI" id="CHEBI:37563"/>
        <dbReference type="ChEBI" id="CHEBI:57823"/>
        <dbReference type="ChEBI" id="CHEBI:58262"/>
        <dbReference type="EC" id="2.7.7.60"/>
    </reaction>
</comment>
<evidence type="ECO:0000313" key="8">
    <source>
        <dbReference type="EMBL" id="BCJ96596.1"/>
    </source>
</evidence>
<comment type="function">
    <text evidence="7">Catalyzes the formation of 4-diphosphocytidyl-2-C-methyl-D-erythritol from CTP and 2-C-methyl-D-erythritol 4-phosphate (MEP).</text>
</comment>
<keyword evidence="5 7" id="KW-0548">Nucleotidyltransferase</keyword>
<feature type="site" description="Positions MEP for the nucleophilic attack" evidence="7">
    <location>
        <position position="226"/>
    </location>
</feature>
<feature type="site" description="Positions MEP for the nucleophilic attack" evidence="7">
    <location>
        <position position="138"/>
    </location>
</feature>
<dbReference type="PANTHER" id="PTHR32125">
    <property type="entry name" value="2-C-METHYL-D-ERYTHRITOL 4-PHOSPHATE CYTIDYLYLTRANSFERASE, CHLOROPLASTIC"/>
    <property type="match status" value="1"/>
</dbReference>
<evidence type="ECO:0000313" key="9">
    <source>
        <dbReference type="Proteomes" id="UP000515561"/>
    </source>
</evidence>
<dbReference type="SUPFAM" id="SSF53448">
    <property type="entry name" value="Nucleotide-diphospho-sugar transferases"/>
    <property type="match status" value="1"/>
</dbReference>
<dbReference type="Pfam" id="PF01128">
    <property type="entry name" value="IspD"/>
    <property type="match status" value="2"/>
</dbReference>
<dbReference type="InterPro" id="IPR018294">
    <property type="entry name" value="ISPD_synthase_CS"/>
</dbReference>
<keyword evidence="4 7" id="KW-0808">Transferase</keyword>
<dbReference type="EC" id="2.7.7.60" evidence="7"/>
<sequence>MQSDTPKQYLLLDGKPVLYYTLKAFENSNVDTIILVVGNNEIEYVKTNIINRYEIKKVNAIVEGGKERYHSVYQGLKAVGNSEYVLIHDGARPFITKEMIEKVIEKVEESKACVVGVPVKDTIKIVDDSNFIVNTPDRSRLWSIQTPQAFSTELITKAYSMILDESVKEDIRTDSIGFKSSSEKAITKSVKAEPMKRINITDDAMVLEYTLNYPVQMIYGSYYNIKITTPEDLIVGEAFLNDR</sequence>
<evidence type="ECO:0000256" key="7">
    <source>
        <dbReference type="HAMAP-Rule" id="MF_00108"/>
    </source>
</evidence>
<dbReference type="AlphaFoldDB" id="A0A6S6R3D1"/>
<dbReference type="InterPro" id="IPR029044">
    <property type="entry name" value="Nucleotide-diphossugar_trans"/>
</dbReference>
<dbReference type="Proteomes" id="UP000515561">
    <property type="component" value="Chromosome"/>
</dbReference>
<dbReference type="HAMAP" id="MF_00108">
    <property type="entry name" value="IspD"/>
    <property type="match status" value="1"/>
</dbReference>
<evidence type="ECO:0000256" key="3">
    <source>
        <dbReference type="ARBA" id="ARBA00009789"/>
    </source>
</evidence>
<keyword evidence="6 7" id="KW-0414">Isoprene biosynthesis</keyword>
<dbReference type="PROSITE" id="PS01295">
    <property type="entry name" value="ISPD"/>
    <property type="match status" value="1"/>
</dbReference>
<dbReference type="InterPro" id="IPR034683">
    <property type="entry name" value="IspD/TarI"/>
</dbReference>
<dbReference type="GO" id="GO:0019288">
    <property type="term" value="P:isopentenyl diphosphate biosynthetic process, methylerythritol 4-phosphate pathway"/>
    <property type="evidence" value="ECO:0007669"/>
    <property type="project" value="UniProtKB-UniRule"/>
</dbReference>
<dbReference type="InterPro" id="IPR050088">
    <property type="entry name" value="IspD/TarI_cytidylyltransf_bact"/>
</dbReference>
<dbReference type="Gene3D" id="3.90.550.10">
    <property type="entry name" value="Spore Coat Polysaccharide Biosynthesis Protein SpsA, Chain A"/>
    <property type="match status" value="1"/>
</dbReference>
<evidence type="ECO:0000256" key="6">
    <source>
        <dbReference type="ARBA" id="ARBA00023229"/>
    </source>
</evidence>
<dbReference type="GO" id="GO:0050518">
    <property type="term" value="F:2-C-methyl-D-erythritol 4-phosphate cytidylyltransferase activity"/>
    <property type="evidence" value="ECO:0007669"/>
    <property type="project" value="UniProtKB-UniRule"/>
</dbReference>
<reference evidence="8 9" key="1">
    <citation type="journal article" date="2016" name="Int. J. Syst. Evol. Microbiol.">
        <title>Descriptions of Anaerotaenia torta gen. nov., sp. nov. and Anaerocolumna cellulosilytica gen. nov., sp. nov. isolated from a methanogenic reactor of cattle waste.</title>
        <authorList>
            <person name="Uek A."/>
            <person name="Ohtaki Y."/>
            <person name="Kaku N."/>
            <person name="Ueki K."/>
        </authorList>
    </citation>
    <scope>NUCLEOTIDE SEQUENCE [LARGE SCALE GENOMIC DNA]</scope>
    <source>
        <strain evidence="8 9">SN021</strain>
    </source>
</reference>
<accession>A0A6S6R3D1</accession>
<comment type="similarity">
    <text evidence="3 7">Belongs to the IspD/TarI cytidylyltransferase family. IspD subfamily.</text>
</comment>
<evidence type="ECO:0000256" key="1">
    <source>
        <dbReference type="ARBA" id="ARBA00001282"/>
    </source>
</evidence>
<proteinExistence type="inferred from homology"/>
<feature type="site" description="Transition state stabilizer" evidence="7">
    <location>
        <position position="7"/>
    </location>
</feature>
<dbReference type="EMBL" id="AP023367">
    <property type="protein sequence ID" value="BCJ96596.1"/>
    <property type="molecule type" value="Genomic_DNA"/>
</dbReference>
<dbReference type="CDD" id="cd02516">
    <property type="entry name" value="CDP-ME_synthetase"/>
    <property type="match status" value="1"/>
</dbReference>
<comment type="caution">
    <text evidence="7">Lacks conserved residue(s) required for the propagation of feature annotation.</text>
</comment>